<feature type="non-terminal residue" evidence="2">
    <location>
        <position position="34"/>
    </location>
</feature>
<accession>A0AA88E1X2</accession>
<evidence type="ECO:0000259" key="1">
    <source>
        <dbReference type="PROSITE" id="PS51934"/>
    </source>
</evidence>
<sequence length="34" mass="3938">MLHSAEGFDEYNLLRNNCESFAVYCKTGKRLSLQ</sequence>
<dbReference type="PROSITE" id="PS51934">
    <property type="entry name" value="LRAT"/>
    <property type="match status" value="1"/>
</dbReference>
<evidence type="ECO:0000313" key="2">
    <source>
        <dbReference type="EMBL" id="GMN66542.1"/>
    </source>
</evidence>
<protein>
    <recommendedName>
        <fullName evidence="1">LRAT domain-containing protein</fullName>
    </recommendedName>
</protein>
<organism evidence="2 3">
    <name type="scientific">Ficus carica</name>
    <name type="common">Common fig</name>
    <dbReference type="NCBI Taxonomy" id="3494"/>
    <lineage>
        <taxon>Eukaryota</taxon>
        <taxon>Viridiplantae</taxon>
        <taxon>Streptophyta</taxon>
        <taxon>Embryophyta</taxon>
        <taxon>Tracheophyta</taxon>
        <taxon>Spermatophyta</taxon>
        <taxon>Magnoliopsida</taxon>
        <taxon>eudicotyledons</taxon>
        <taxon>Gunneridae</taxon>
        <taxon>Pentapetalae</taxon>
        <taxon>rosids</taxon>
        <taxon>fabids</taxon>
        <taxon>Rosales</taxon>
        <taxon>Moraceae</taxon>
        <taxon>Ficeae</taxon>
        <taxon>Ficus</taxon>
    </lineage>
</organism>
<name>A0AA88E1X2_FICCA</name>
<dbReference type="Pfam" id="PF04970">
    <property type="entry name" value="LRAT"/>
    <property type="match status" value="1"/>
</dbReference>
<keyword evidence="3" id="KW-1185">Reference proteome</keyword>
<feature type="domain" description="LRAT" evidence="1">
    <location>
        <begin position="1"/>
        <end position="34"/>
    </location>
</feature>
<comment type="caution">
    <text evidence="2">The sequence shown here is derived from an EMBL/GenBank/DDBJ whole genome shotgun (WGS) entry which is preliminary data.</text>
</comment>
<dbReference type="InterPro" id="IPR007053">
    <property type="entry name" value="LRAT_dom"/>
</dbReference>
<dbReference type="AlphaFoldDB" id="A0AA88E1X2"/>
<dbReference type="Gene3D" id="3.90.1720.10">
    <property type="entry name" value="endopeptidase domain like (from Nostoc punctiforme)"/>
    <property type="match status" value="1"/>
</dbReference>
<gene>
    <name evidence="2" type="ORF">TIFTF001_035611</name>
</gene>
<evidence type="ECO:0000313" key="3">
    <source>
        <dbReference type="Proteomes" id="UP001187192"/>
    </source>
</evidence>
<reference evidence="2" key="1">
    <citation type="submission" date="2023-07" db="EMBL/GenBank/DDBJ databases">
        <title>draft genome sequence of fig (Ficus carica).</title>
        <authorList>
            <person name="Takahashi T."/>
            <person name="Nishimura K."/>
        </authorList>
    </citation>
    <scope>NUCLEOTIDE SEQUENCE</scope>
</reference>
<proteinExistence type="predicted"/>
<dbReference type="EMBL" id="BTGU01000336">
    <property type="protein sequence ID" value="GMN66542.1"/>
    <property type="molecule type" value="Genomic_DNA"/>
</dbReference>
<dbReference type="Proteomes" id="UP001187192">
    <property type="component" value="Unassembled WGS sequence"/>
</dbReference>